<keyword evidence="3" id="KW-1185">Reference proteome</keyword>
<dbReference type="Proteomes" id="UP000241546">
    <property type="component" value="Unassembled WGS sequence"/>
</dbReference>
<protein>
    <submittedName>
        <fullName evidence="2">Uncharacterized protein</fullName>
    </submittedName>
</protein>
<sequence length="120" mass="12416">MLKMALSLGRLTFCLEPAALHDLHSGCVPSTSYRRVAASCPARSPIRAPLPTDQGADCSLCATANGKCTARQPRLGEKGNKGNHVQASSCRSRAGRPSQGVQGVQKASKANVTSPGLTAT</sequence>
<dbReference type="GeneID" id="36601341"/>
<dbReference type="RefSeq" id="XP_024753070.1">
    <property type="nucleotide sequence ID" value="XM_024893223.1"/>
</dbReference>
<feature type="compositionally biased region" description="Polar residues" evidence="1">
    <location>
        <begin position="108"/>
        <end position="120"/>
    </location>
</feature>
<feature type="region of interest" description="Disordered" evidence="1">
    <location>
        <begin position="71"/>
        <end position="120"/>
    </location>
</feature>
<dbReference type="EMBL" id="KZ680208">
    <property type="protein sequence ID" value="PTB69750.1"/>
    <property type="molecule type" value="Genomic_DNA"/>
</dbReference>
<organism evidence="2 3">
    <name type="scientific">Trichoderma citrinoviride</name>
    <dbReference type="NCBI Taxonomy" id="58853"/>
    <lineage>
        <taxon>Eukaryota</taxon>
        <taxon>Fungi</taxon>
        <taxon>Dikarya</taxon>
        <taxon>Ascomycota</taxon>
        <taxon>Pezizomycotina</taxon>
        <taxon>Sordariomycetes</taxon>
        <taxon>Hypocreomycetidae</taxon>
        <taxon>Hypocreales</taxon>
        <taxon>Hypocreaceae</taxon>
        <taxon>Trichoderma</taxon>
    </lineage>
</organism>
<evidence type="ECO:0000313" key="2">
    <source>
        <dbReference type="EMBL" id="PTB69750.1"/>
    </source>
</evidence>
<reference evidence="3" key="1">
    <citation type="submission" date="2016-07" db="EMBL/GenBank/DDBJ databases">
        <title>Multiple horizontal gene transfer events from other fungi enriched the ability of initially mycotrophic Trichoderma (Ascomycota) to feed on dead plant biomass.</title>
        <authorList>
            <consortium name="DOE Joint Genome Institute"/>
            <person name="Atanasova L."/>
            <person name="Chenthamara K."/>
            <person name="Zhang J."/>
            <person name="Grujic M."/>
            <person name="Henrissat B."/>
            <person name="Kuo A."/>
            <person name="Aerts A."/>
            <person name="Salamov A."/>
            <person name="Lipzen A."/>
            <person name="Labutti K."/>
            <person name="Barry K."/>
            <person name="Miao Y."/>
            <person name="Rahimi M.J."/>
            <person name="Shen Q."/>
            <person name="Grigoriev I.V."/>
            <person name="Kubicek C.P."/>
            <person name="Druzhinina I.S."/>
        </authorList>
    </citation>
    <scope>NUCLEOTIDE SEQUENCE [LARGE SCALE GENOMIC DNA]</scope>
    <source>
        <strain evidence="3">TUCIM 6016</strain>
    </source>
</reference>
<accession>A0A2T4BKB5</accession>
<dbReference type="AlphaFoldDB" id="A0A2T4BKB5"/>
<evidence type="ECO:0000313" key="3">
    <source>
        <dbReference type="Proteomes" id="UP000241546"/>
    </source>
</evidence>
<proteinExistence type="predicted"/>
<name>A0A2T4BKB5_9HYPO</name>
<gene>
    <name evidence="2" type="ORF">BBK36DRAFT_1138170</name>
</gene>
<evidence type="ECO:0000256" key="1">
    <source>
        <dbReference type="SAM" id="MobiDB-lite"/>
    </source>
</evidence>